<dbReference type="PANTHER" id="PTHR47991">
    <property type="entry name" value="OXOGLUTARATE/IRON-DEPENDENT DIOXYGENASE"/>
    <property type="match status" value="1"/>
</dbReference>
<organism evidence="4 5">
    <name type="scientific">Amborella trichopoda</name>
    <dbReference type="NCBI Taxonomy" id="13333"/>
    <lineage>
        <taxon>Eukaryota</taxon>
        <taxon>Viridiplantae</taxon>
        <taxon>Streptophyta</taxon>
        <taxon>Embryophyta</taxon>
        <taxon>Tracheophyta</taxon>
        <taxon>Spermatophyta</taxon>
        <taxon>Magnoliopsida</taxon>
        <taxon>Amborellales</taxon>
        <taxon>Amborellaceae</taxon>
        <taxon>Amborella</taxon>
    </lineage>
</organism>
<dbReference type="PROSITE" id="PS51471">
    <property type="entry name" value="FE2OG_OXY"/>
    <property type="match status" value="1"/>
</dbReference>
<keyword evidence="5" id="KW-1185">Reference proteome</keyword>
<dbReference type="InterPro" id="IPR027443">
    <property type="entry name" value="IPNS-like_sf"/>
</dbReference>
<evidence type="ECO:0000256" key="2">
    <source>
        <dbReference type="ARBA" id="ARBA00023004"/>
    </source>
</evidence>
<dbReference type="SUPFAM" id="SSF51197">
    <property type="entry name" value="Clavaminate synthase-like"/>
    <property type="match status" value="1"/>
</dbReference>
<dbReference type="Gene3D" id="2.60.120.330">
    <property type="entry name" value="B-lactam Antibiotic, Isopenicillin N Synthase, Chain"/>
    <property type="match status" value="1"/>
</dbReference>
<keyword evidence="2" id="KW-0408">Iron</keyword>
<accession>W1NLQ5</accession>
<dbReference type="InterPro" id="IPR005123">
    <property type="entry name" value="Oxoglu/Fe-dep_dioxygenase_dom"/>
</dbReference>
<dbReference type="GO" id="GO:0046872">
    <property type="term" value="F:metal ion binding"/>
    <property type="evidence" value="ECO:0007669"/>
    <property type="project" value="UniProtKB-KW"/>
</dbReference>
<proteinExistence type="predicted"/>
<dbReference type="EMBL" id="KI397142">
    <property type="protein sequence ID" value="ERM96174.1"/>
    <property type="molecule type" value="Genomic_DNA"/>
</dbReference>
<name>W1NLQ5_AMBTC</name>
<sequence>MQNLGLKPISKMEFRNGLGVTIDDEVIKAYIERTAVNLNYYPACPNPELTVGVGPHSDLGIITLLVQDDVGGLQAKIEDEWVEIAPTPGALVVNIGATLEVCPQCMDMLYGM</sequence>
<dbReference type="Proteomes" id="UP000017836">
    <property type="component" value="Unassembled WGS sequence"/>
</dbReference>
<dbReference type="Gramene" id="ERM96174">
    <property type="protein sequence ID" value="ERM96174"/>
    <property type="gene ID" value="AMTR_s00001p00073530"/>
</dbReference>
<evidence type="ECO:0000259" key="3">
    <source>
        <dbReference type="PROSITE" id="PS51471"/>
    </source>
</evidence>
<evidence type="ECO:0000313" key="5">
    <source>
        <dbReference type="Proteomes" id="UP000017836"/>
    </source>
</evidence>
<reference evidence="5" key="1">
    <citation type="journal article" date="2013" name="Science">
        <title>The Amborella genome and the evolution of flowering plants.</title>
        <authorList>
            <consortium name="Amborella Genome Project"/>
        </authorList>
    </citation>
    <scope>NUCLEOTIDE SEQUENCE [LARGE SCALE GENOMIC DNA]</scope>
</reference>
<dbReference type="AlphaFoldDB" id="W1NLQ5"/>
<evidence type="ECO:0000313" key="4">
    <source>
        <dbReference type="EMBL" id="ERM96174.1"/>
    </source>
</evidence>
<gene>
    <name evidence="4" type="ORF">AMTR_s00001p00073530</name>
</gene>
<dbReference type="InterPro" id="IPR050295">
    <property type="entry name" value="Plant_2OG-oxidoreductases"/>
</dbReference>
<dbReference type="OMA" id="WIHINPI"/>
<keyword evidence="1" id="KW-0479">Metal-binding</keyword>
<dbReference type="eggNOG" id="KOG0143">
    <property type="taxonomic scope" value="Eukaryota"/>
</dbReference>
<dbReference type="Pfam" id="PF03171">
    <property type="entry name" value="2OG-FeII_Oxy"/>
    <property type="match status" value="1"/>
</dbReference>
<feature type="domain" description="Fe2OG dioxygenase" evidence="3">
    <location>
        <begin position="32"/>
        <end position="112"/>
    </location>
</feature>
<dbReference type="InterPro" id="IPR044861">
    <property type="entry name" value="IPNS-like_FE2OG_OXY"/>
</dbReference>
<evidence type="ECO:0000256" key="1">
    <source>
        <dbReference type="ARBA" id="ARBA00022723"/>
    </source>
</evidence>
<protein>
    <recommendedName>
        <fullName evidence="3">Fe2OG dioxygenase domain-containing protein</fullName>
    </recommendedName>
</protein>
<dbReference type="HOGENOM" id="CLU_010119_12_4_1"/>